<comment type="caution">
    <text evidence="2">The sequence shown here is derived from an EMBL/GenBank/DDBJ whole genome shotgun (WGS) entry which is preliminary data.</text>
</comment>
<feature type="region of interest" description="Disordered" evidence="1">
    <location>
        <begin position="111"/>
        <end position="157"/>
    </location>
</feature>
<gene>
    <name evidence="2" type="ORF">PCOR1329_LOCUS29174</name>
</gene>
<evidence type="ECO:0000256" key="1">
    <source>
        <dbReference type="SAM" id="MobiDB-lite"/>
    </source>
</evidence>
<feature type="compositionally biased region" description="Low complexity" evidence="1">
    <location>
        <begin position="113"/>
        <end position="129"/>
    </location>
</feature>
<sequence>MGDTSELRFCEAEIDSTGGLTETYEWLMRKNWKLLDRERRVDWCHAEVRELAMEEARNWKLDWVIGGFCLDNHRVAVHELIINMAKKDSVAIAFSTQAFCDSVERYFREKTRGTSPSSTARSSGTAAAADRSPCIVPAGATPADDAAPARPPARRHRRARAGRACSCPPTWCTLGSAAPPTRPCAPSRSRGPPGMRAGLLGVTVPSQLRNIRYYEKMRQSRWAAAPMQTLQLNCVRVGLDSPSFVNGLNGLGATGCHPYFKVKVWQPAPGAGVTGPRDLVTVYNHRTSIEARRRDSAGRGRHALYRPPLRGHEGAAAARARTGRPVHGAPRLGGRGDVPHLVPHRVRRDWRCEVQQGDEVDMAHKDKKCQRFPPGFEVHLFLGPPNTQL</sequence>
<proteinExistence type="predicted"/>
<accession>A0ABN9SGE0</accession>
<evidence type="ECO:0000313" key="2">
    <source>
        <dbReference type="EMBL" id="CAK0830560.1"/>
    </source>
</evidence>
<evidence type="ECO:0000313" key="3">
    <source>
        <dbReference type="Proteomes" id="UP001189429"/>
    </source>
</evidence>
<protein>
    <submittedName>
        <fullName evidence="2">Uncharacterized protein</fullName>
    </submittedName>
</protein>
<feature type="region of interest" description="Disordered" evidence="1">
    <location>
        <begin position="178"/>
        <end position="199"/>
    </location>
</feature>
<keyword evidence="3" id="KW-1185">Reference proteome</keyword>
<name>A0ABN9SGE0_9DINO</name>
<feature type="region of interest" description="Disordered" evidence="1">
    <location>
        <begin position="312"/>
        <end position="340"/>
    </location>
</feature>
<dbReference type="Proteomes" id="UP001189429">
    <property type="component" value="Unassembled WGS sequence"/>
</dbReference>
<dbReference type="EMBL" id="CAUYUJ010010935">
    <property type="protein sequence ID" value="CAK0830560.1"/>
    <property type="molecule type" value="Genomic_DNA"/>
</dbReference>
<feature type="compositionally biased region" description="Low complexity" evidence="1">
    <location>
        <begin position="137"/>
        <end position="148"/>
    </location>
</feature>
<reference evidence="2" key="1">
    <citation type="submission" date="2023-10" db="EMBL/GenBank/DDBJ databases">
        <authorList>
            <person name="Chen Y."/>
            <person name="Shah S."/>
            <person name="Dougan E. K."/>
            <person name="Thang M."/>
            <person name="Chan C."/>
        </authorList>
    </citation>
    <scope>NUCLEOTIDE SEQUENCE [LARGE SCALE GENOMIC DNA]</scope>
</reference>
<organism evidence="2 3">
    <name type="scientific">Prorocentrum cordatum</name>
    <dbReference type="NCBI Taxonomy" id="2364126"/>
    <lineage>
        <taxon>Eukaryota</taxon>
        <taxon>Sar</taxon>
        <taxon>Alveolata</taxon>
        <taxon>Dinophyceae</taxon>
        <taxon>Prorocentrales</taxon>
        <taxon>Prorocentraceae</taxon>
        <taxon>Prorocentrum</taxon>
    </lineage>
</organism>